<reference evidence="1" key="1">
    <citation type="submission" date="2020-08" db="EMBL/GenBank/DDBJ databases">
        <title>Multicomponent nature underlies the extraordinary mechanical properties of spider dragline silk.</title>
        <authorList>
            <person name="Kono N."/>
            <person name="Nakamura H."/>
            <person name="Mori M."/>
            <person name="Yoshida Y."/>
            <person name="Ohtoshi R."/>
            <person name="Malay A.D."/>
            <person name="Moran D.A.P."/>
            <person name="Tomita M."/>
            <person name="Numata K."/>
            <person name="Arakawa K."/>
        </authorList>
    </citation>
    <scope>NUCLEOTIDE SEQUENCE</scope>
</reference>
<dbReference type="PANTHER" id="PTHR38681">
    <property type="entry name" value="RETROVIRUS-RELATED POL POLYPROTEIN FROM TRANSPOSON 412-LIKE PROTEIN-RELATED"/>
    <property type="match status" value="1"/>
</dbReference>
<dbReference type="Proteomes" id="UP000887013">
    <property type="component" value="Unassembled WGS sequence"/>
</dbReference>
<evidence type="ECO:0000313" key="1">
    <source>
        <dbReference type="EMBL" id="GFT24625.1"/>
    </source>
</evidence>
<dbReference type="EMBL" id="BMAW01106496">
    <property type="protein sequence ID" value="GFT24625.1"/>
    <property type="molecule type" value="Genomic_DNA"/>
</dbReference>
<dbReference type="GO" id="GO:0003676">
    <property type="term" value="F:nucleic acid binding"/>
    <property type="evidence" value="ECO:0007669"/>
    <property type="project" value="InterPro"/>
</dbReference>
<dbReference type="PANTHER" id="PTHR38681:SF1">
    <property type="entry name" value="RETROVIRUS-RELATED POL POLYPROTEIN FROM TRANSPOSON 412-LIKE PROTEIN"/>
    <property type="match status" value="1"/>
</dbReference>
<organism evidence="1 2">
    <name type="scientific">Nephila pilipes</name>
    <name type="common">Giant wood spider</name>
    <name type="synonym">Nephila maculata</name>
    <dbReference type="NCBI Taxonomy" id="299642"/>
    <lineage>
        <taxon>Eukaryota</taxon>
        <taxon>Metazoa</taxon>
        <taxon>Ecdysozoa</taxon>
        <taxon>Arthropoda</taxon>
        <taxon>Chelicerata</taxon>
        <taxon>Arachnida</taxon>
        <taxon>Araneae</taxon>
        <taxon>Araneomorphae</taxon>
        <taxon>Entelegynae</taxon>
        <taxon>Araneoidea</taxon>
        <taxon>Nephilidae</taxon>
        <taxon>Nephila</taxon>
    </lineage>
</organism>
<accession>A0A8X6NNC6</accession>
<gene>
    <name evidence="1" type="primary">TY3B-G_548</name>
    <name evidence="1" type="ORF">NPIL_285581</name>
</gene>
<proteinExistence type="predicted"/>
<dbReference type="Gene3D" id="3.30.420.10">
    <property type="entry name" value="Ribonuclease H-like superfamily/Ribonuclease H"/>
    <property type="match status" value="1"/>
</dbReference>
<dbReference type="AlphaFoldDB" id="A0A8X6NNC6"/>
<comment type="caution">
    <text evidence="1">The sequence shown here is derived from an EMBL/GenBank/DDBJ whole genome shotgun (WGS) entry which is preliminary data.</text>
</comment>
<protein>
    <submittedName>
        <fullName evidence="1">Transposon Ty3-G Gag-Pol polyprotein</fullName>
    </submittedName>
</protein>
<dbReference type="InterPro" id="IPR036397">
    <property type="entry name" value="RNaseH_sf"/>
</dbReference>
<sequence length="120" mass="13664">MHSALYHLQPNGMIEKLHIHLKSFLMAHENLKWTEILLVVLLGLRTAVKKDLNDTSSQLVYDTTLPLPSDLLSDDSTVNATIIRPYVSNLISMTRKLNPTNATYHFYLTQNSHTPYALQC</sequence>
<dbReference type="OrthoDB" id="6771881at2759"/>
<name>A0A8X6NNC6_NEPPI</name>
<keyword evidence="2" id="KW-1185">Reference proteome</keyword>
<evidence type="ECO:0000313" key="2">
    <source>
        <dbReference type="Proteomes" id="UP000887013"/>
    </source>
</evidence>